<feature type="signal peptide" evidence="2">
    <location>
        <begin position="1"/>
        <end position="22"/>
    </location>
</feature>
<accession>A0A1X7LYW3</accession>
<evidence type="ECO:0000313" key="3">
    <source>
        <dbReference type="EMBL" id="SMG59098.1"/>
    </source>
</evidence>
<feature type="compositionally biased region" description="Polar residues" evidence="1">
    <location>
        <begin position="67"/>
        <end position="85"/>
    </location>
</feature>
<protein>
    <recommendedName>
        <fullName evidence="5">DUF4148 domain-containing protein</fullName>
    </recommendedName>
</protein>
<feature type="chain" id="PRO_5012033103" description="DUF4148 domain-containing protein" evidence="2">
    <location>
        <begin position="23"/>
        <end position="115"/>
    </location>
</feature>
<dbReference type="AlphaFoldDB" id="A0A1X7LYW3"/>
<feature type="compositionally biased region" description="Polar residues" evidence="1">
    <location>
        <begin position="93"/>
        <end position="108"/>
    </location>
</feature>
<feature type="region of interest" description="Disordered" evidence="1">
    <location>
        <begin position="63"/>
        <end position="115"/>
    </location>
</feature>
<proteinExistence type="predicted"/>
<reference evidence="4" key="1">
    <citation type="submission" date="2017-04" db="EMBL/GenBank/DDBJ databases">
        <authorList>
            <person name="Varghese N."/>
            <person name="Submissions S."/>
        </authorList>
    </citation>
    <scope>NUCLEOTIDE SEQUENCE [LARGE SCALE GENOMIC DNA]</scope>
    <source>
        <strain evidence="4">LMG 29540</strain>
    </source>
</reference>
<dbReference type="Pfam" id="PF13663">
    <property type="entry name" value="DUF4148"/>
    <property type="match status" value="1"/>
</dbReference>
<keyword evidence="2" id="KW-0732">Signal</keyword>
<evidence type="ECO:0000256" key="2">
    <source>
        <dbReference type="SAM" id="SignalP"/>
    </source>
</evidence>
<evidence type="ECO:0000256" key="1">
    <source>
        <dbReference type="SAM" id="MobiDB-lite"/>
    </source>
</evidence>
<dbReference type="RefSeq" id="WP_085488706.1">
    <property type="nucleotide sequence ID" value="NZ_FXAT01000012.1"/>
</dbReference>
<gene>
    <name evidence="3" type="ORF">SAMN06265784_112115</name>
</gene>
<evidence type="ECO:0008006" key="5">
    <source>
        <dbReference type="Google" id="ProtNLM"/>
    </source>
</evidence>
<sequence>MKSLFKAVAIAAVLAVPAVSFAQSSDQPVTRAQVRSELIQLEHAGYNPSTSNDPNYPADVQAAEQRVQAQNPALAQTQVQPTADTSGYGAPMNGSSQSGGVVQPTSGAHSIYFGN</sequence>
<dbReference type="OrthoDB" id="9114881at2"/>
<name>A0A1X7LYW3_9BURK</name>
<dbReference type="Proteomes" id="UP000193228">
    <property type="component" value="Unassembled WGS sequence"/>
</dbReference>
<organism evidence="3 4">
    <name type="scientific">Paraburkholderia susongensis</name>
    <dbReference type="NCBI Taxonomy" id="1515439"/>
    <lineage>
        <taxon>Bacteria</taxon>
        <taxon>Pseudomonadati</taxon>
        <taxon>Pseudomonadota</taxon>
        <taxon>Betaproteobacteria</taxon>
        <taxon>Burkholderiales</taxon>
        <taxon>Burkholderiaceae</taxon>
        <taxon>Paraburkholderia</taxon>
    </lineage>
</organism>
<keyword evidence="4" id="KW-1185">Reference proteome</keyword>
<dbReference type="EMBL" id="FXAT01000012">
    <property type="protein sequence ID" value="SMG59098.1"/>
    <property type="molecule type" value="Genomic_DNA"/>
</dbReference>
<evidence type="ECO:0000313" key="4">
    <source>
        <dbReference type="Proteomes" id="UP000193228"/>
    </source>
</evidence>
<dbReference type="InterPro" id="IPR025421">
    <property type="entry name" value="DUF4148"/>
</dbReference>